<keyword evidence="3" id="KW-1185">Reference proteome</keyword>
<feature type="domain" description="Thiopeptide-type bacteriocin biosynthesis" evidence="1">
    <location>
        <begin position="57"/>
        <end position="312"/>
    </location>
</feature>
<gene>
    <name evidence="2" type="ORF">HGA06_21210</name>
</gene>
<dbReference type="Pfam" id="PF14028">
    <property type="entry name" value="Lant_dehydr_C"/>
    <property type="match status" value="1"/>
</dbReference>
<evidence type="ECO:0000259" key="1">
    <source>
        <dbReference type="Pfam" id="PF14028"/>
    </source>
</evidence>
<evidence type="ECO:0000313" key="2">
    <source>
        <dbReference type="EMBL" id="NKY16546.1"/>
    </source>
</evidence>
<dbReference type="AlphaFoldDB" id="A0AA44DGI7"/>
<protein>
    <recommendedName>
        <fullName evidence="1">Thiopeptide-type bacteriocin biosynthesis domain-containing protein</fullName>
    </recommendedName>
</protein>
<name>A0AA44DGI7_STRE0</name>
<dbReference type="InterPro" id="IPR023809">
    <property type="entry name" value="Thiopep_bacteriocin_synth_dom"/>
</dbReference>
<evidence type="ECO:0000313" key="3">
    <source>
        <dbReference type="Proteomes" id="UP000570003"/>
    </source>
</evidence>
<comment type="caution">
    <text evidence="2">The sequence shown here is derived from an EMBL/GenBank/DDBJ whole genome shotgun (WGS) entry which is preliminary data.</text>
</comment>
<dbReference type="Proteomes" id="UP000570003">
    <property type="component" value="Unassembled WGS sequence"/>
</dbReference>
<sequence length="320" mass="35517">MLQVERLLADCLHDARTDPPGPLPPLPDPDAYAAARRTFLAAGLRALRDERRPDGGWVQLNVAPEGAHAWPALYRRLADAARELTGSGAADDFFFLHKPPGLRVRFRAPGPDGAAALRERLVPLFDRARDGWAPPVPAVYEPETYLFGGDRSTEHAHRLHTADSRAWLEHHTGARPPADWRVSLTLLRAVLDGLGVVGWEHRGVWQAVREETGRRLAGGGHGADRERAAAGIRAYWELPDRARLEALPADWRTPVAAHRDALRAAAERWRTGYFESGGARIGPRRAAAHWVVFHWNRARFSTARQALLTEALADDGRDPR</sequence>
<dbReference type="EMBL" id="JAAXOU010000403">
    <property type="protein sequence ID" value="NKY16546.1"/>
    <property type="molecule type" value="Genomic_DNA"/>
</dbReference>
<reference evidence="2 3" key="1">
    <citation type="submission" date="2020-04" db="EMBL/GenBank/DDBJ databases">
        <title>MicrobeNet Type strains.</title>
        <authorList>
            <person name="Nicholson A.C."/>
        </authorList>
    </citation>
    <scope>NUCLEOTIDE SEQUENCE [LARGE SCALE GENOMIC DNA]</scope>
    <source>
        <strain evidence="2 3">DSM 40738</strain>
    </source>
</reference>
<organism evidence="2 3">
    <name type="scientific">Streptomyces somaliensis (strain ATCC 33201 / DSM 40738 / JCM 12659 / KCTC 9044 / NCTC 11332 / NRRL B-12077 / IP 733)</name>
    <dbReference type="NCBI Taxonomy" id="1134445"/>
    <lineage>
        <taxon>Bacteria</taxon>
        <taxon>Bacillati</taxon>
        <taxon>Actinomycetota</taxon>
        <taxon>Actinomycetes</taxon>
        <taxon>Kitasatosporales</taxon>
        <taxon>Streptomycetaceae</taxon>
        <taxon>Streptomyces</taxon>
    </lineage>
</organism>
<proteinExistence type="predicted"/>
<dbReference type="NCBIfam" id="TIGR03891">
    <property type="entry name" value="thiopep_ocin"/>
    <property type="match status" value="1"/>
</dbReference>
<accession>A0AA44DGI7</accession>
<dbReference type="RefSeq" id="WP_168440756.1">
    <property type="nucleotide sequence ID" value="NZ_JAAXOU010000403.1"/>
</dbReference>